<dbReference type="Proteomes" id="UP001274896">
    <property type="component" value="Unassembled WGS sequence"/>
</dbReference>
<dbReference type="CDD" id="cd09302">
    <property type="entry name" value="Jacalin_like"/>
    <property type="match status" value="1"/>
</dbReference>
<dbReference type="InterPro" id="IPR053280">
    <property type="entry name" value="Aerolysin-like_pore-former"/>
</dbReference>
<keyword evidence="4" id="KW-1185">Reference proteome</keyword>
<dbReference type="PROSITE" id="PS51752">
    <property type="entry name" value="JACALIN_LECTIN"/>
    <property type="match status" value="1"/>
</dbReference>
<protein>
    <recommendedName>
        <fullName evidence="5">Jacalin-type lectin domain-containing protein</fullName>
    </recommendedName>
</protein>
<organism evidence="3 4">
    <name type="scientific">Hemibagrus guttatus</name>
    <dbReference type="NCBI Taxonomy" id="175788"/>
    <lineage>
        <taxon>Eukaryota</taxon>
        <taxon>Metazoa</taxon>
        <taxon>Chordata</taxon>
        <taxon>Craniata</taxon>
        <taxon>Vertebrata</taxon>
        <taxon>Euteleostomi</taxon>
        <taxon>Actinopterygii</taxon>
        <taxon>Neopterygii</taxon>
        <taxon>Teleostei</taxon>
        <taxon>Ostariophysi</taxon>
        <taxon>Siluriformes</taxon>
        <taxon>Bagridae</taxon>
        <taxon>Hemibagrus</taxon>
    </lineage>
</organism>
<dbReference type="InterPro" id="IPR036404">
    <property type="entry name" value="Jacalin-like_lectin_dom_sf"/>
</dbReference>
<reference evidence="3" key="1">
    <citation type="submission" date="2023-06" db="EMBL/GenBank/DDBJ databases">
        <title>Male Hemibagrus guttatus genome.</title>
        <authorList>
            <person name="Bian C."/>
        </authorList>
    </citation>
    <scope>NUCLEOTIDE SEQUENCE</scope>
    <source>
        <strain evidence="3">Male_cb2023</strain>
        <tissue evidence="3">Muscle</tissue>
    </source>
</reference>
<name>A0AAE0Q1V3_9TELE</name>
<dbReference type="CDD" id="cd20221">
    <property type="entry name" value="PFM_Dln1-like"/>
    <property type="match status" value="1"/>
</dbReference>
<proteinExistence type="predicted"/>
<dbReference type="PANTHER" id="PTHR34007">
    <property type="entry name" value="AEROLYSIN-LIKE PROTEIN-RELATED"/>
    <property type="match status" value="1"/>
</dbReference>
<dbReference type="SMART" id="SM00915">
    <property type="entry name" value="Jacalin"/>
    <property type="match status" value="1"/>
</dbReference>
<dbReference type="Gene3D" id="2.170.15.10">
    <property type="entry name" value="Proaerolysin, chain A, domain 3"/>
    <property type="match status" value="1"/>
</dbReference>
<evidence type="ECO:0008006" key="5">
    <source>
        <dbReference type="Google" id="ProtNLM"/>
    </source>
</evidence>
<gene>
    <name evidence="3" type="ORF">QTP70_001079</name>
</gene>
<dbReference type="EMBL" id="JAUCMX010000023">
    <property type="protein sequence ID" value="KAK3512246.1"/>
    <property type="molecule type" value="Genomic_DNA"/>
</dbReference>
<evidence type="ECO:0000259" key="1">
    <source>
        <dbReference type="PROSITE" id="PS50804"/>
    </source>
</evidence>
<evidence type="ECO:0000313" key="3">
    <source>
        <dbReference type="EMBL" id="KAK3512246.1"/>
    </source>
</evidence>
<evidence type="ECO:0000259" key="2">
    <source>
        <dbReference type="PROSITE" id="PS51752"/>
    </source>
</evidence>
<feature type="domain" description="Jacalin-type lectin" evidence="2">
    <location>
        <begin position="59"/>
        <end position="198"/>
    </location>
</feature>
<dbReference type="PROSITE" id="PS50804">
    <property type="entry name" value="SCAN_BOX"/>
    <property type="match status" value="1"/>
</dbReference>
<feature type="domain" description="SCAN box" evidence="1">
    <location>
        <begin position="372"/>
        <end position="401"/>
    </location>
</feature>
<accession>A0AAE0Q1V3</accession>
<comment type="caution">
    <text evidence="3">The sequence shown here is derived from an EMBL/GenBank/DDBJ whole genome shotgun (WGS) entry which is preliminary data.</text>
</comment>
<dbReference type="InterPro" id="IPR001229">
    <property type="entry name" value="Jacalin-like_lectin_dom"/>
</dbReference>
<dbReference type="PANTHER" id="PTHR34007:SF1">
    <property type="entry name" value="AEROLYSIN-LIKE PROTEIN-RELATED"/>
    <property type="match status" value="1"/>
</dbReference>
<sequence length="402" mass="44199">MLEALKCALGTLDIVLRDEPRPSIRLSCVIVVKGGSLGPALHPVAVVWVHTECKIMSYLAPVLIIGGQGGRAFDFNGIGNGATLKKIWVWAGGWQIKSIKVWLTDGQSKQFGNSDGKYSEFEFEDGEHFTSLSLWGNGAGTRLGAIKFKTNRSREFFAHMTDWGLKTEYPIDVGSGICMGIEGRAGSDIDSLGFIFINTVKSTKLTNVQYPTLHSVIPNVAVEEIKSMTYQNNTTETQEYKLETSKTITKKSSWSVTNKLEASFNMEVKAGVPEVVEVTAGFSLTVGTESSYGLENTEEKTELFSFPVKVPPGKTNDVDITIGRATVDLPYTGTVQITCYNDSVLEFKTSGTYKGLSYTDAKIIVKESAKTRQWLQPDQLFADKVVEQAIMDRFLHALPAEE</sequence>
<dbReference type="Pfam" id="PF01419">
    <property type="entry name" value="Jacalin"/>
    <property type="match status" value="1"/>
</dbReference>
<dbReference type="SUPFAM" id="SSF56973">
    <property type="entry name" value="Aerolisin/ETX pore-forming domain"/>
    <property type="match status" value="1"/>
</dbReference>
<dbReference type="Gene3D" id="2.100.10.30">
    <property type="entry name" value="Jacalin-like lectin domain"/>
    <property type="match status" value="1"/>
</dbReference>
<dbReference type="AlphaFoldDB" id="A0AAE0Q1V3"/>
<evidence type="ECO:0000313" key="4">
    <source>
        <dbReference type="Proteomes" id="UP001274896"/>
    </source>
</evidence>
<dbReference type="InterPro" id="IPR003309">
    <property type="entry name" value="SCAN_dom"/>
</dbReference>